<keyword evidence="9" id="KW-0119">Carbohydrate metabolism</keyword>
<evidence type="ECO:0000256" key="8">
    <source>
        <dbReference type="ARBA" id="ARBA00023180"/>
    </source>
</evidence>
<keyword evidence="7" id="KW-0472">Membrane</keyword>
<dbReference type="GO" id="GO:0016051">
    <property type="term" value="P:carbohydrate biosynthetic process"/>
    <property type="evidence" value="ECO:0007669"/>
    <property type="project" value="InterPro"/>
</dbReference>
<accession>A0AAD9UZY0</accession>
<reference evidence="10" key="1">
    <citation type="journal article" date="2023" name="G3 (Bethesda)">
        <title>Whole genome assembly and annotation of the endangered Caribbean coral Acropora cervicornis.</title>
        <authorList>
            <person name="Selwyn J.D."/>
            <person name="Vollmer S.V."/>
        </authorList>
    </citation>
    <scope>NUCLEOTIDE SEQUENCE</scope>
    <source>
        <strain evidence="10">K2</strain>
    </source>
</reference>
<organism evidence="10 11">
    <name type="scientific">Acropora cervicornis</name>
    <name type="common">Staghorn coral</name>
    <dbReference type="NCBI Taxonomy" id="6130"/>
    <lineage>
        <taxon>Eukaryota</taxon>
        <taxon>Metazoa</taxon>
        <taxon>Cnidaria</taxon>
        <taxon>Anthozoa</taxon>
        <taxon>Hexacorallia</taxon>
        <taxon>Scleractinia</taxon>
        <taxon>Astrocoeniina</taxon>
        <taxon>Acroporidae</taxon>
        <taxon>Acropora</taxon>
    </lineage>
</organism>
<dbReference type="InterPro" id="IPR018011">
    <property type="entry name" value="Carb_sulfotrans_8-10"/>
</dbReference>
<keyword evidence="6 9" id="KW-0333">Golgi apparatus</keyword>
<evidence type="ECO:0000256" key="4">
    <source>
        <dbReference type="ARBA" id="ARBA00022692"/>
    </source>
</evidence>
<keyword evidence="3 9" id="KW-0808">Transferase</keyword>
<gene>
    <name evidence="10" type="ORF">P5673_022097</name>
</gene>
<dbReference type="EMBL" id="JARQWQ010000058">
    <property type="protein sequence ID" value="KAK2556081.1"/>
    <property type="molecule type" value="Genomic_DNA"/>
</dbReference>
<protein>
    <recommendedName>
        <fullName evidence="9">Carbohydrate sulfotransferase</fullName>
        <ecNumber evidence="9">2.8.2.-</ecNumber>
    </recommendedName>
</protein>
<evidence type="ECO:0000256" key="2">
    <source>
        <dbReference type="ARBA" id="ARBA00006339"/>
    </source>
</evidence>
<name>A0AAD9UZY0_ACRCE</name>
<keyword evidence="9" id="KW-0735">Signal-anchor</keyword>
<keyword evidence="11" id="KW-1185">Reference proteome</keyword>
<keyword evidence="5" id="KW-1133">Transmembrane helix</keyword>
<evidence type="ECO:0000256" key="5">
    <source>
        <dbReference type="ARBA" id="ARBA00022989"/>
    </source>
</evidence>
<dbReference type="AlphaFoldDB" id="A0AAD9UZY0"/>
<evidence type="ECO:0000313" key="10">
    <source>
        <dbReference type="EMBL" id="KAK2556081.1"/>
    </source>
</evidence>
<evidence type="ECO:0000313" key="11">
    <source>
        <dbReference type="Proteomes" id="UP001249851"/>
    </source>
</evidence>
<evidence type="ECO:0000256" key="7">
    <source>
        <dbReference type="ARBA" id="ARBA00023136"/>
    </source>
</evidence>
<evidence type="ECO:0000256" key="3">
    <source>
        <dbReference type="ARBA" id="ARBA00022679"/>
    </source>
</evidence>
<proteinExistence type="inferred from homology"/>
<dbReference type="Pfam" id="PF03567">
    <property type="entry name" value="Sulfotransfer_2"/>
    <property type="match status" value="2"/>
</dbReference>
<comment type="subcellular location">
    <subcellularLocation>
        <location evidence="1 9">Golgi apparatus membrane</location>
        <topology evidence="1 9">Single-pass type II membrane protein</topology>
    </subcellularLocation>
</comment>
<evidence type="ECO:0000256" key="9">
    <source>
        <dbReference type="RuleBase" id="RU364020"/>
    </source>
</evidence>
<reference evidence="10" key="2">
    <citation type="journal article" date="2023" name="Science">
        <title>Genomic signatures of disease resistance in endangered staghorn corals.</title>
        <authorList>
            <person name="Vollmer S.V."/>
            <person name="Selwyn J.D."/>
            <person name="Despard B.A."/>
            <person name="Roesel C.L."/>
        </authorList>
    </citation>
    <scope>NUCLEOTIDE SEQUENCE</scope>
    <source>
        <strain evidence="10">K2</strain>
    </source>
</reference>
<dbReference type="PANTHER" id="PTHR12137">
    <property type="entry name" value="CARBOHYDRATE SULFOTRANSFERASE"/>
    <property type="match status" value="1"/>
</dbReference>
<dbReference type="EC" id="2.8.2.-" evidence="9"/>
<comment type="caution">
    <text evidence="10">The sequence shown here is derived from an EMBL/GenBank/DDBJ whole genome shotgun (WGS) entry which is preliminary data.</text>
</comment>
<dbReference type="PANTHER" id="PTHR12137:SF33">
    <property type="entry name" value="CARBOHYDRATE SULFOTRANSFERASE 14"/>
    <property type="match status" value="1"/>
</dbReference>
<dbReference type="Proteomes" id="UP001249851">
    <property type="component" value="Unassembled WGS sequence"/>
</dbReference>
<evidence type="ECO:0000256" key="1">
    <source>
        <dbReference type="ARBA" id="ARBA00004323"/>
    </source>
</evidence>
<keyword evidence="8 9" id="KW-0325">Glycoprotein</keyword>
<dbReference type="GO" id="GO:0008146">
    <property type="term" value="F:sulfotransferase activity"/>
    <property type="evidence" value="ECO:0007669"/>
    <property type="project" value="InterPro"/>
</dbReference>
<comment type="similarity">
    <text evidence="2 9">Belongs to the sulfotransferase 2 family.</text>
</comment>
<dbReference type="InterPro" id="IPR005331">
    <property type="entry name" value="Sulfotransferase"/>
</dbReference>
<evidence type="ECO:0000256" key="6">
    <source>
        <dbReference type="ARBA" id="ARBA00023034"/>
    </source>
</evidence>
<keyword evidence="4" id="KW-0812">Transmembrane</keyword>
<dbReference type="GO" id="GO:0000139">
    <property type="term" value="C:Golgi membrane"/>
    <property type="evidence" value="ECO:0007669"/>
    <property type="project" value="UniProtKB-SubCell"/>
</dbReference>
<sequence>MLSTKLKVGAALLIFGAFVFAQFFLLHPRHNRQFKEWLLRAEERPPSDVPVKDDKKLQFTSPDRIQAVEKFCGSKRKSWESLSAVEKQIIAKHIIVNDEHRFLFCFVPKVACSNWKRVLMVLEGADTDSNNIGNLNHSDFTFLADLTPLAIKHRLKEYYKFMFVREPLKRLTSAYKDKFVLNNTSFHKSYGIKIVKKVRKNPPRNLKGDDVTISEFFQYISESRMEEMNEHWMPYHMLCQPCAVSYDFIGSFENLESDATQVLKHLNIDEQVSFPKQQEWYKAGGKGFVIDAPKYTNVPKKLLKKIIDKYSNDYTIFSYSTPSVEIFTSADRIQAVEKVCANKKNSWESLSAVQKQILAKHIIVNDEHRFLFCSVPKVACSNWKRVLMVLDGAESDSNNIGKVNHLDFTYLADLPPLAIKHRLKEYYKFMFVREPLERLTSAYKDKFVRNNTSFHKRYGRRIVKKVRKNPPRGLKGDDVTISEFFQYISESRMEEMNEHWMPYHMLCQPCAVSYDFIGSFENLESDATQVLKHLNVDEQVSFPKQQEWYKAGGKGFVTGAPKYTRVPKRLLKKVIDKYAIDYEIFSYSTPSIEII</sequence>